<organism evidence="2 3">
    <name type="scientific">Serendipita indica (strain DSM 11827)</name>
    <name type="common">Root endophyte fungus</name>
    <name type="synonym">Piriformospora indica</name>
    <dbReference type="NCBI Taxonomy" id="1109443"/>
    <lineage>
        <taxon>Eukaryota</taxon>
        <taxon>Fungi</taxon>
        <taxon>Dikarya</taxon>
        <taxon>Basidiomycota</taxon>
        <taxon>Agaricomycotina</taxon>
        <taxon>Agaricomycetes</taxon>
        <taxon>Sebacinales</taxon>
        <taxon>Serendipitaceae</taxon>
        <taxon>Serendipita</taxon>
    </lineage>
</organism>
<gene>
    <name evidence="2" type="ORF">PIIN_06114</name>
</gene>
<evidence type="ECO:0000313" key="2">
    <source>
        <dbReference type="EMBL" id="CCA72179.1"/>
    </source>
</evidence>
<sequence length="287" mass="32621">MGEQPAAATRMAEISTLFPAGQGDFLVTSADRMLFYVHQTALLHASGNFKAAFEKSASEATAGAIPALKMEENAVTLEILFQYVYQDRQSPSIGDVHILNNVFRAARKYEMEGVLQQLRKSLLETRLHQGRIIQPLYVRYPFATLAIATAFDCKDEARFALRECLKGDLASHIKDASGIQVPADLVVYVMRLRRERAAWFSSKLDSWPWPTEGCHNCYRGYAEIRMQLEKELAFSLDYKSVKQVVIDPSRTCSSQHHIPEATRELIQAWDAEWFEMKQPLPLLYTQL</sequence>
<proteinExistence type="predicted"/>
<dbReference type="Pfam" id="PF00651">
    <property type="entry name" value="BTB"/>
    <property type="match status" value="1"/>
</dbReference>
<dbReference type="Proteomes" id="UP000007148">
    <property type="component" value="Unassembled WGS sequence"/>
</dbReference>
<reference evidence="2 3" key="1">
    <citation type="journal article" date="2011" name="PLoS Pathog.">
        <title>Endophytic Life Strategies Decoded by Genome and Transcriptome Analyses of the Mutualistic Root Symbiont Piriformospora indica.</title>
        <authorList>
            <person name="Zuccaro A."/>
            <person name="Lahrmann U."/>
            <person name="Guldener U."/>
            <person name="Langen G."/>
            <person name="Pfiffi S."/>
            <person name="Biedenkopf D."/>
            <person name="Wong P."/>
            <person name="Samans B."/>
            <person name="Grimm C."/>
            <person name="Basiewicz M."/>
            <person name="Murat C."/>
            <person name="Martin F."/>
            <person name="Kogel K.H."/>
        </authorList>
    </citation>
    <scope>NUCLEOTIDE SEQUENCE [LARGE SCALE GENOMIC DNA]</scope>
    <source>
        <strain evidence="2 3">DSM 11827</strain>
    </source>
</reference>
<dbReference type="AlphaFoldDB" id="G4TLI6"/>
<accession>G4TLI6</accession>
<dbReference type="InterPro" id="IPR011333">
    <property type="entry name" value="SKP1/BTB/POZ_sf"/>
</dbReference>
<dbReference type="InParanoid" id="G4TLI6"/>
<keyword evidence="3" id="KW-1185">Reference proteome</keyword>
<dbReference type="InterPro" id="IPR000210">
    <property type="entry name" value="BTB/POZ_dom"/>
</dbReference>
<comment type="caution">
    <text evidence="2">The sequence shown here is derived from an EMBL/GenBank/DDBJ whole genome shotgun (WGS) entry which is preliminary data.</text>
</comment>
<evidence type="ECO:0000259" key="1">
    <source>
        <dbReference type="PROSITE" id="PS50097"/>
    </source>
</evidence>
<dbReference type="STRING" id="1109443.G4TLI6"/>
<dbReference type="SUPFAM" id="SSF54695">
    <property type="entry name" value="POZ domain"/>
    <property type="match status" value="1"/>
</dbReference>
<dbReference type="HOGENOM" id="CLU_079122_1_0_1"/>
<evidence type="ECO:0000313" key="3">
    <source>
        <dbReference type="Proteomes" id="UP000007148"/>
    </source>
</evidence>
<dbReference type="EMBL" id="CAFZ01000151">
    <property type="protein sequence ID" value="CCA72179.1"/>
    <property type="molecule type" value="Genomic_DNA"/>
</dbReference>
<protein>
    <recommendedName>
        <fullName evidence="1">BTB domain-containing protein</fullName>
    </recommendedName>
</protein>
<feature type="domain" description="BTB" evidence="1">
    <location>
        <begin position="23"/>
        <end position="93"/>
    </location>
</feature>
<dbReference type="Gene3D" id="3.30.710.10">
    <property type="entry name" value="Potassium Channel Kv1.1, Chain A"/>
    <property type="match status" value="1"/>
</dbReference>
<dbReference type="OrthoDB" id="3184970at2759"/>
<dbReference type="PROSITE" id="PS50097">
    <property type="entry name" value="BTB"/>
    <property type="match status" value="1"/>
</dbReference>
<name>G4TLI6_SERID</name>